<feature type="domain" description="Ketoreductase" evidence="4">
    <location>
        <begin position="8"/>
        <end position="191"/>
    </location>
</feature>
<dbReference type="SMART" id="SM00822">
    <property type="entry name" value="PKS_KR"/>
    <property type="match status" value="1"/>
</dbReference>
<dbReference type="PANTHER" id="PTHR43115">
    <property type="entry name" value="DEHYDROGENASE/REDUCTASE SDR FAMILY MEMBER 11"/>
    <property type="match status" value="1"/>
</dbReference>
<sequence length="246" mass="25702">MTDNIKGKVVAITGASSGIGEATARRLGQAGAKIVLGARRFERLERIAADIILTGGEALAVDLDVMDRGSVDAFAETAISKFGALDILVNNAGVMLLSPLAEVKVDEWDRMIDVNIKGVLYGIGAALPIMQRQGRGHIVNVSSVAGHRVGPGSAVYSGTKFAVRAISEGFRQEAGPAIRSTIISPGAVTTELPNHITDAKIAEAAKAMYSTAIDADAIARAIEYAVTQPANVDVNEILIRPTAQQS</sequence>
<dbReference type="EMBL" id="LN606600">
    <property type="protein sequence ID" value="CEF41435.1"/>
    <property type="molecule type" value="Genomic_DNA"/>
</dbReference>
<dbReference type="EC" id="1.-.-.-" evidence="5"/>
<dbReference type="Pfam" id="PF00106">
    <property type="entry name" value="adh_short"/>
    <property type="match status" value="1"/>
</dbReference>
<dbReference type="Proteomes" id="UP000056109">
    <property type="component" value="Chromosome I"/>
</dbReference>
<dbReference type="InterPro" id="IPR002347">
    <property type="entry name" value="SDR_fam"/>
</dbReference>
<accession>A0A0U5EUP5</accession>
<dbReference type="FunFam" id="3.40.50.720:FF:000047">
    <property type="entry name" value="NADP-dependent L-serine/L-allo-threonine dehydrogenase"/>
    <property type="match status" value="1"/>
</dbReference>
<dbReference type="AlphaFoldDB" id="A0A0U5EUP5"/>
<dbReference type="KEGG" id="asz:ASN_2130"/>
<dbReference type="PRINTS" id="PR00080">
    <property type="entry name" value="SDRFAMILY"/>
</dbReference>
<organism evidence="5 6">
    <name type="scientific">Acetobacter senegalensis</name>
    <dbReference type="NCBI Taxonomy" id="446692"/>
    <lineage>
        <taxon>Bacteria</taxon>
        <taxon>Pseudomonadati</taxon>
        <taxon>Pseudomonadota</taxon>
        <taxon>Alphaproteobacteria</taxon>
        <taxon>Acetobacterales</taxon>
        <taxon>Acetobacteraceae</taxon>
        <taxon>Acetobacter</taxon>
    </lineage>
</organism>
<evidence type="ECO:0000256" key="2">
    <source>
        <dbReference type="ARBA" id="ARBA00023002"/>
    </source>
</evidence>
<dbReference type="PROSITE" id="PS00061">
    <property type="entry name" value="ADH_SHORT"/>
    <property type="match status" value="1"/>
</dbReference>
<dbReference type="PATRIC" id="fig|446692.3.peg.2201"/>
<evidence type="ECO:0000256" key="3">
    <source>
        <dbReference type="RuleBase" id="RU000363"/>
    </source>
</evidence>
<dbReference type="PANTHER" id="PTHR43115:SF4">
    <property type="entry name" value="DEHYDROGENASE_REDUCTASE SDR FAMILY MEMBER 11"/>
    <property type="match status" value="1"/>
</dbReference>
<evidence type="ECO:0000259" key="4">
    <source>
        <dbReference type="SMART" id="SM00822"/>
    </source>
</evidence>
<dbReference type="InterPro" id="IPR036291">
    <property type="entry name" value="NAD(P)-bd_dom_sf"/>
</dbReference>
<dbReference type="PRINTS" id="PR00081">
    <property type="entry name" value="GDHRDH"/>
</dbReference>
<dbReference type="InterPro" id="IPR020904">
    <property type="entry name" value="Sc_DH/Rdtase_CS"/>
</dbReference>
<dbReference type="InterPro" id="IPR057326">
    <property type="entry name" value="KR_dom"/>
</dbReference>
<evidence type="ECO:0000313" key="5">
    <source>
        <dbReference type="EMBL" id="CEF41435.1"/>
    </source>
</evidence>
<evidence type="ECO:0000256" key="1">
    <source>
        <dbReference type="ARBA" id="ARBA00006484"/>
    </source>
</evidence>
<comment type="similarity">
    <text evidence="1 3">Belongs to the short-chain dehydrogenases/reductases (SDR) family.</text>
</comment>
<keyword evidence="6" id="KW-1185">Reference proteome</keyword>
<gene>
    <name evidence="5" type="ORF">ASN_2130</name>
</gene>
<proteinExistence type="inferred from homology"/>
<evidence type="ECO:0000313" key="6">
    <source>
        <dbReference type="Proteomes" id="UP000056109"/>
    </source>
</evidence>
<dbReference type="GeneID" id="34783175"/>
<dbReference type="Gene3D" id="3.40.50.720">
    <property type="entry name" value="NAD(P)-binding Rossmann-like Domain"/>
    <property type="match status" value="1"/>
</dbReference>
<dbReference type="GO" id="GO:0016616">
    <property type="term" value="F:oxidoreductase activity, acting on the CH-OH group of donors, NAD or NADP as acceptor"/>
    <property type="evidence" value="ECO:0007669"/>
    <property type="project" value="UniProtKB-ARBA"/>
</dbReference>
<dbReference type="RefSeq" id="WP_046899429.1">
    <property type="nucleotide sequence ID" value="NZ_JAIMFQ010000025.1"/>
</dbReference>
<reference evidence="6" key="1">
    <citation type="submission" date="2014-09" db="EMBL/GenBank/DDBJ databases">
        <authorList>
            <person name="Illeghems K.G."/>
        </authorList>
    </citation>
    <scope>NUCLEOTIDE SEQUENCE [LARGE SCALE GENOMIC DNA]</scope>
    <source>
        <strain evidence="6">108B</strain>
    </source>
</reference>
<dbReference type="SUPFAM" id="SSF51735">
    <property type="entry name" value="NAD(P)-binding Rossmann-fold domains"/>
    <property type="match status" value="1"/>
</dbReference>
<protein>
    <submittedName>
        <fullName evidence="5">Putative oxidoreductase</fullName>
        <ecNumber evidence="5">1.-.-.-</ecNumber>
    </submittedName>
</protein>
<keyword evidence="2 5" id="KW-0560">Oxidoreductase</keyword>
<name>A0A0U5EUP5_9PROT</name>